<dbReference type="PROSITE" id="PS51257">
    <property type="entry name" value="PROKAR_LIPOPROTEIN"/>
    <property type="match status" value="1"/>
</dbReference>
<dbReference type="PRINTS" id="PR00604">
    <property type="entry name" value="CYTCHRMECIAB"/>
</dbReference>
<evidence type="ECO:0000313" key="9">
    <source>
        <dbReference type="EMBL" id="QJQ31984.1"/>
    </source>
</evidence>
<reference evidence="9 10" key="1">
    <citation type="submission" date="2020-01" db="EMBL/GenBank/DDBJ databases">
        <title>Sphingomonas sp. strain CSW-10.</title>
        <authorList>
            <person name="Chen W.-M."/>
        </authorList>
    </citation>
    <scope>NUCLEOTIDE SEQUENCE [LARGE SCALE GENOMIC DNA]</scope>
    <source>
        <strain evidence="9 10">CSW-10</strain>
    </source>
</reference>
<evidence type="ECO:0000256" key="3">
    <source>
        <dbReference type="ARBA" id="ARBA00022723"/>
    </source>
</evidence>
<dbReference type="InterPro" id="IPR002327">
    <property type="entry name" value="Cyt_c_1A/1B"/>
</dbReference>
<keyword evidence="2 6" id="KW-0349">Heme</keyword>
<evidence type="ECO:0000256" key="4">
    <source>
        <dbReference type="ARBA" id="ARBA00022982"/>
    </source>
</evidence>
<dbReference type="InterPro" id="IPR036909">
    <property type="entry name" value="Cyt_c-like_dom_sf"/>
</dbReference>
<name>A0A6M4ASF5_9SPHN</name>
<feature type="signal peptide" evidence="7">
    <location>
        <begin position="1"/>
        <end position="20"/>
    </location>
</feature>
<sequence>MTVIRKLAFASLAVSALGLAACGQPADSDSAADAASSAPADSAPEAAAVTFASLTGDAAKGETVYNQCRACHSVEPDRNGVGPSLHGVVGRVSGAVPGYAYSEANKAGHLTWTPEVLFNYLENPSRMVQGTKMSFMLRDPQQRADVIAYLETLK</sequence>
<evidence type="ECO:0000256" key="6">
    <source>
        <dbReference type="PROSITE-ProRule" id="PRU00433"/>
    </source>
</evidence>
<dbReference type="GO" id="GO:0020037">
    <property type="term" value="F:heme binding"/>
    <property type="evidence" value="ECO:0007669"/>
    <property type="project" value="InterPro"/>
</dbReference>
<proteinExistence type="predicted"/>
<dbReference type="RefSeq" id="WP_169944715.1">
    <property type="nucleotide sequence ID" value="NZ_CP053015.1"/>
</dbReference>
<evidence type="ECO:0000313" key="10">
    <source>
        <dbReference type="Proteomes" id="UP000503018"/>
    </source>
</evidence>
<evidence type="ECO:0000256" key="7">
    <source>
        <dbReference type="SAM" id="SignalP"/>
    </source>
</evidence>
<evidence type="ECO:0000259" key="8">
    <source>
        <dbReference type="PROSITE" id="PS51007"/>
    </source>
</evidence>
<dbReference type="InterPro" id="IPR009056">
    <property type="entry name" value="Cyt_c-like_dom"/>
</dbReference>
<dbReference type="PANTHER" id="PTHR11961">
    <property type="entry name" value="CYTOCHROME C"/>
    <property type="match status" value="1"/>
</dbReference>
<keyword evidence="4" id="KW-0249">Electron transport</keyword>
<dbReference type="Pfam" id="PF00034">
    <property type="entry name" value="Cytochrom_C"/>
    <property type="match status" value="1"/>
</dbReference>
<keyword evidence="5 6" id="KW-0408">Iron</keyword>
<dbReference type="GO" id="GO:0009055">
    <property type="term" value="F:electron transfer activity"/>
    <property type="evidence" value="ECO:0007669"/>
    <property type="project" value="InterPro"/>
</dbReference>
<dbReference type="EMBL" id="CP053015">
    <property type="protein sequence ID" value="QJQ31984.1"/>
    <property type="molecule type" value="Genomic_DNA"/>
</dbReference>
<evidence type="ECO:0000256" key="2">
    <source>
        <dbReference type="ARBA" id="ARBA00022617"/>
    </source>
</evidence>
<accession>A0A6M4ASF5</accession>
<feature type="domain" description="Cytochrome c" evidence="8">
    <location>
        <begin position="56"/>
        <end position="154"/>
    </location>
</feature>
<feature type="chain" id="PRO_5026834544" evidence="7">
    <location>
        <begin position="21"/>
        <end position="154"/>
    </location>
</feature>
<keyword evidence="7" id="KW-0732">Signal</keyword>
<gene>
    <name evidence="9" type="ORF">GV829_05550</name>
</gene>
<keyword evidence="3 6" id="KW-0479">Metal-binding</keyword>
<evidence type="ECO:0000256" key="1">
    <source>
        <dbReference type="ARBA" id="ARBA00022448"/>
    </source>
</evidence>
<evidence type="ECO:0000256" key="5">
    <source>
        <dbReference type="ARBA" id="ARBA00023004"/>
    </source>
</evidence>
<dbReference type="GO" id="GO:0046872">
    <property type="term" value="F:metal ion binding"/>
    <property type="evidence" value="ECO:0007669"/>
    <property type="project" value="UniProtKB-KW"/>
</dbReference>
<organism evidence="9 10">
    <name type="scientific">Sphingomonas lacunae</name>
    <dbReference type="NCBI Taxonomy" id="2698828"/>
    <lineage>
        <taxon>Bacteria</taxon>
        <taxon>Pseudomonadati</taxon>
        <taxon>Pseudomonadota</taxon>
        <taxon>Alphaproteobacteria</taxon>
        <taxon>Sphingomonadales</taxon>
        <taxon>Sphingomonadaceae</taxon>
        <taxon>Sphingomonas</taxon>
    </lineage>
</organism>
<keyword evidence="10" id="KW-1185">Reference proteome</keyword>
<dbReference type="SUPFAM" id="SSF46626">
    <property type="entry name" value="Cytochrome c"/>
    <property type="match status" value="1"/>
</dbReference>
<dbReference type="Proteomes" id="UP000503018">
    <property type="component" value="Chromosome"/>
</dbReference>
<dbReference type="AlphaFoldDB" id="A0A6M4ASF5"/>
<keyword evidence="1" id="KW-0813">Transport</keyword>
<dbReference type="Gene3D" id="1.10.760.10">
    <property type="entry name" value="Cytochrome c-like domain"/>
    <property type="match status" value="1"/>
</dbReference>
<dbReference type="PROSITE" id="PS51007">
    <property type="entry name" value="CYTC"/>
    <property type="match status" value="1"/>
</dbReference>
<dbReference type="KEGG" id="slan:GV829_05550"/>
<protein>
    <submittedName>
        <fullName evidence="9">Cytochrome c family protein</fullName>
    </submittedName>
</protein>